<dbReference type="InterPro" id="IPR000261">
    <property type="entry name" value="EH_dom"/>
</dbReference>
<dbReference type="SUPFAM" id="SSF47473">
    <property type="entry name" value="EF-hand"/>
    <property type="match status" value="1"/>
</dbReference>
<protein>
    <recommendedName>
        <fullName evidence="7">EF-hand domain-containing protein</fullName>
    </recommendedName>
</protein>
<dbReference type="SMART" id="SM00054">
    <property type="entry name" value="EFh"/>
    <property type="match status" value="1"/>
</dbReference>
<dbReference type="STRING" id="283909.R7UJ24"/>
<dbReference type="PROSITE" id="PS00018">
    <property type="entry name" value="EF_HAND_1"/>
    <property type="match status" value="1"/>
</dbReference>
<sequence length="128" mass="14787">WTITDEQREYYVNQFRTMQTDVRGVICGGIAKEFFEKSRLPVQELSRIWQLSDVNRDGALSLEEFCTAMHLVVLRRNDIDLPDTLPPSLMPYLPLTNPGQYHPPPPLRGHSRSLQMSLLPLICHLVEQ</sequence>
<dbReference type="PROSITE" id="PS50031">
    <property type="entry name" value="EH"/>
    <property type="match status" value="1"/>
</dbReference>
<gene>
    <name evidence="4" type="ORF">CAPTEDRAFT_136435</name>
</gene>
<dbReference type="InterPro" id="IPR018247">
    <property type="entry name" value="EF_Hand_1_Ca_BS"/>
</dbReference>
<dbReference type="InterPro" id="IPR002048">
    <property type="entry name" value="EF_hand_dom"/>
</dbReference>
<evidence type="ECO:0000313" key="4">
    <source>
        <dbReference type="EMBL" id="ELU03292.1"/>
    </source>
</evidence>
<keyword evidence="1" id="KW-0106">Calcium</keyword>
<dbReference type="GO" id="GO:0005737">
    <property type="term" value="C:cytoplasm"/>
    <property type="evidence" value="ECO:0007669"/>
    <property type="project" value="TreeGrafter"/>
</dbReference>
<accession>R7UJ24</accession>
<feature type="non-terminal residue" evidence="4">
    <location>
        <position position="1"/>
    </location>
</feature>
<dbReference type="CDD" id="cd00052">
    <property type="entry name" value="EH"/>
    <property type="match status" value="1"/>
</dbReference>
<reference evidence="4 6" key="2">
    <citation type="journal article" date="2013" name="Nature">
        <title>Insights into bilaterian evolution from three spiralian genomes.</title>
        <authorList>
            <person name="Simakov O."/>
            <person name="Marletaz F."/>
            <person name="Cho S.J."/>
            <person name="Edsinger-Gonzales E."/>
            <person name="Havlak P."/>
            <person name="Hellsten U."/>
            <person name="Kuo D.H."/>
            <person name="Larsson T."/>
            <person name="Lv J."/>
            <person name="Arendt D."/>
            <person name="Savage R."/>
            <person name="Osoegawa K."/>
            <person name="de Jong P."/>
            <person name="Grimwood J."/>
            <person name="Chapman J.A."/>
            <person name="Shapiro H."/>
            <person name="Aerts A."/>
            <person name="Otillar R.P."/>
            <person name="Terry A.Y."/>
            <person name="Boore J.L."/>
            <person name="Grigoriev I.V."/>
            <person name="Lindberg D.R."/>
            <person name="Seaver E.C."/>
            <person name="Weisblat D.A."/>
            <person name="Putnam N.H."/>
            <person name="Rokhsar D.S."/>
        </authorList>
    </citation>
    <scope>NUCLEOTIDE SEQUENCE</scope>
    <source>
        <strain evidence="4 6">I ESC-2004</strain>
    </source>
</reference>
<evidence type="ECO:0000259" key="3">
    <source>
        <dbReference type="PROSITE" id="PS50222"/>
    </source>
</evidence>
<dbReference type="PANTHER" id="PTHR11216:SF174">
    <property type="entry name" value="GH06923P"/>
    <property type="match status" value="1"/>
</dbReference>
<dbReference type="GO" id="GO:0005886">
    <property type="term" value="C:plasma membrane"/>
    <property type="evidence" value="ECO:0007669"/>
    <property type="project" value="TreeGrafter"/>
</dbReference>
<evidence type="ECO:0000256" key="1">
    <source>
        <dbReference type="ARBA" id="ARBA00022837"/>
    </source>
</evidence>
<dbReference type="PANTHER" id="PTHR11216">
    <property type="entry name" value="EH DOMAIN"/>
    <property type="match status" value="1"/>
</dbReference>
<proteinExistence type="predicted"/>
<evidence type="ECO:0000313" key="6">
    <source>
        <dbReference type="Proteomes" id="UP000014760"/>
    </source>
</evidence>
<feature type="domain" description="EF-hand" evidence="3">
    <location>
        <begin position="40"/>
        <end position="75"/>
    </location>
</feature>
<name>R7UJ24_CAPTE</name>
<dbReference type="HOGENOM" id="CLU_1965007_0_0_1"/>
<dbReference type="Gene3D" id="1.10.238.10">
    <property type="entry name" value="EF-hand"/>
    <property type="match status" value="1"/>
</dbReference>
<reference evidence="5" key="3">
    <citation type="submission" date="2015-06" db="UniProtKB">
        <authorList>
            <consortium name="EnsemblMetazoa"/>
        </authorList>
    </citation>
    <scope>IDENTIFICATION</scope>
</reference>
<evidence type="ECO:0008006" key="7">
    <source>
        <dbReference type="Google" id="ProtNLM"/>
    </source>
</evidence>
<dbReference type="OMA" id="LAICIRM"/>
<dbReference type="GO" id="GO:0006897">
    <property type="term" value="P:endocytosis"/>
    <property type="evidence" value="ECO:0007669"/>
    <property type="project" value="TreeGrafter"/>
</dbReference>
<dbReference type="OrthoDB" id="10045710at2759"/>
<dbReference type="EnsemblMetazoa" id="CapteT136435">
    <property type="protein sequence ID" value="CapteP136435"/>
    <property type="gene ID" value="CapteG136435"/>
</dbReference>
<feature type="domain" description="EH" evidence="2">
    <location>
        <begin position="7"/>
        <end position="91"/>
    </location>
</feature>
<organism evidence="4">
    <name type="scientific">Capitella teleta</name>
    <name type="common">Polychaete worm</name>
    <dbReference type="NCBI Taxonomy" id="283909"/>
    <lineage>
        <taxon>Eukaryota</taxon>
        <taxon>Metazoa</taxon>
        <taxon>Spiralia</taxon>
        <taxon>Lophotrochozoa</taxon>
        <taxon>Annelida</taxon>
        <taxon>Polychaeta</taxon>
        <taxon>Sedentaria</taxon>
        <taxon>Scolecida</taxon>
        <taxon>Capitellidae</taxon>
        <taxon>Capitella</taxon>
    </lineage>
</organism>
<keyword evidence="6" id="KW-1185">Reference proteome</keyword>
<dbReference type="GO" id="GO:0016197">
    <property type="term" value="P:endosomal transport"/>
    <property type="evidence" value="ECO:0007669"/>
    <property type="project" value="TreeGrafter"/>
</dbReference>
<dbReference type="Pfam" id="PF12763">
    <property type="entry name" value="EH"/>
    <property type="match status" value="1"/>
</dbReference>
<dbReference type="GO" id="GO:0005509">
    <property type="term" value="F:calcium ion binding"/>
    <property type="evidence" value="ECO:0007669"/>
    <property type="project" value="InterPro"/>
</dbReference>
<evidence type="ECO:0000259" key="2">
    <source>
        <dbReference type="PROSITE" id="PS50031"/>
    </source>
</evidence>
<dbReference type="SMART" id="SM00027">
    <property type="entry name" value="EH"/>
    <property type="match status" value="1"/>
</dbReference>
<dbReference type="PROSITE" id="PS50222">
    <property type="entry name" value="EF_HAND_2"/>
    <property type="match status" value="1"/>
</dbReference>
<reference evidence="6" key="1">
    <citation type="submission" date="2012-12" db="EMBL/GenBank/DDBJ databases">
        <authorList>
            <person name="Hellsten U."/>
            <person name="Grimwood J."/>
            <person name="Chapman J.A."/>
            <person name="Shapiro H."/>
            <person name="Aerts A."/>
            <person name="Otillar R.P."/>
            <person name="Terry A.Y."/>
            <person name="Boore J.L."/>
            <person name="Simakov O."/>
            <person name="Marletaz F."/>
            <person name="Cho S.-J."/>
            <person name="Edsinger-Gonzales E."/>
            <person name="Havlak P."/>
            <person name="Kuo D.-H."/>
            <person name="Larsson T."/>
            <person name="Lv J."/>
            <person name="Arendt D."/>
            <person name="Savage R."/>
            <person name="Osoegawa K."/>
            <person name="de Jong P."/>
            <person name="Lindberg D.R."/>
            <person name="Seaver E.C."/>
            <person name="Weisblat D.A."/>
            <person name="Putnam N.H."/>
            <person name="Grigoriev I.V."/>
            <person name="Rokhsar D.S."/>
        </authorList>
    </citation>
    <scope>NUCLEOTIDE SEQUENCE</scope>
    <source>
        <strain evidence="6">I ESC-2004</strain>
    </source>
</reference>
<dbReference type="EMBL" id="AMQN01008524">
    <property type="status" value="NOT_ANNOTATED_CDS"/>
    <property type="molecule type" value="Genomic_DNA"/>
</dbReference>
<dbReference type="EMBL" id="KB303327">
    <property type="protein sequence ID" value="ELU03292.1"/>
    <property type="molecule type" value="Genomic_DNA"/>
</dbReference>
<dbReference type="InterPro" id="IPR011992">
    <property type="entry name" value="EF-hand-dom_pair"/>
</dbReference>
<evidence type="ECO:0000313" key="5">
    <source>
        <dbReference type="EnsemblMetazoa" id="CapteP136435"/>
    </source>
</evidence>
<dbReference type="AlphaFoldDB" id="R7UJ24"/>
<dbReference type="Proteomes" id="UP000014760">
    <property type="component" value="Unassembled WGS sequence"/>
</dbReference>